<sequence>MFYSFFKAASVAVALALPGVALAADYPTKPITLIVPYQAGGSVETMGRVFADALGNELGGKVLVKAQPGAGGKIGTTATANAAADGYTIALIPDSTILWPAIAEDVSYNLDSFTPMVTVALLQQALVTSKKSGIETFEDLVAASKAGKLSYADQNSISRAYVDYIAAQEGLDWVAVPTKGGGEMVPFLLGGKIDFAWSGGVHNRYLDDMNVVLGMIATPLQMTPDVPTIQSRYGIAMPTGTTIWAPAGLPEELKDKLIKASIAAAQSEAFTSLLNDKLGFPAAAISGDALTQTLNEVNESLVKVYETTKK</sequence>
<evidence type="ECO:0000313" key="4">
    <source>
        <dbReference type="Proteomes" id="UP000199754"/>
    </source>
</evidence>
<accession>A0A221K845</accession>
<dbReference type="Gene3D" id="3.40.190.10">
    <property type="entry name" value="Periplasmic binding protein-like II"/>
    <property type="match status" value="1"/>
</dbReference>
<geneLocation type="plasmid" evidence="3 4">
    <name>pSMR1-3</name>
</geneLocation>
<dbReference type="OrthoDB" id="8970543at2"/>
<dbReference type="Gene3D" id="3.40.190.150">
    <property type="entry name" value="Bordetella uptake gene, domain 1"/>
    <property type="match status" value="1"/>
</dbReference>
<dbReference type="CDD" id="cd07012">
    <property type="entry name" value="PBP2_Bug_TTT"/>
    <property type="match status" value="1"/>
</dbReference>
<dbReference type="KEGG" id="spse:SULPSESMR1_04435"/>
<reference evidence="3 4" key="1">
    <citation type="submission" date="2017-07" db="EMBL/GenBank/DDBJ databases">
        <title>Genome Sequence of Sulfitobacter pseudonitzschiae Strain SMR1 Isolated from a culture of the Diatom Skeletonema marinoi.</title>
        <authorList>
            <person name="Topel M."/>
            <person name="Pinder M.I.M."/>
            <person name="Johansson O.N."/>
            <person name="Kourtchenko O."/>
            <person name="Godhe A."/>
            <person name="Clarke A.K."/>
        </authorList>
    </citation>
    <scope>NUCLEOTIDE SEQUENCE [LARGE SCALE GENOMIC DNA]</scope>
    <source>
        <strain evidence="3 4">SMR1</strain>
        <plasmid evidence="3 4">pSMR1-3</plasmid>
    </source>
</reference>
<keyword evidence="3" id="KW-0614">Plasmid</keyword>
<dbReference type="Pfam" id="PF03401">
    <property type="entry name" value="TctC"/>
    <property type="match status" value="1"/>
</dbReference>
<protein>
    <submittedName>
        <fullName evidence="3">Tripartite tricarboxylate transporter family receptor</fullName>
    </submittedName>
</protein>
<dbReference type="SUPFAM" id="SSF53850">
    <property type="entry name" value="Periplasmic binding protein-like II"/>
    <property type="match status" value="1"/>
</dbReference>
<evidence type="ECO:0000313" key="3">
    <source>
        <dbReference type="EMBL" id="ASM75156.1"/>
    </source>
</evidence>
<organism evidence="3 4">
    <name type="scientific">Pseudosulfitobacter pseudonitzschiae</name>
    <dbReference type="NCBI Taxonomy" id="1402135"/>
    <lineage>
        <taxon>Bacteria</taxon>
        <taxon>Pseudomonadati</taxon>
        <taxon>Pseudomonadota</taxon>
        <taxon>Alphaproteobacteria</taxon>
        <taxon>Rhodobacterales</taxon>
        <taxon>Roseobacteraceae</taxon>
        <taxon>Pseudosulfitobacter</taxon>
    </lineage>
</organism>
<comment type="similarity">
    <text evidence="1">Belongs to the UPF0065 (bug) family.</text>
</comment>
<evidence type="ECO:0000256" key="2">
    <source>
        <dbReference type="SAM" id="SignalP"/>
    </source>
</evidence>
<dbReference type="Proteomes" id="UP000199754">
    <property type="component" value="Plasmid pSMR1-3"/>
</dbReference>
<dbReference type="PANTHER" id="PTHR42928">
    <property type="entry name" value="TRICARBOXYLATE-BINDING PROTEIN"/>
    <property type="match status" value="1"/>
</dbReference>
<gene>
    <name evidence="3" type="ORF">SULPSESMR1_04435</name>
</gene>
<dbReference type="RefSeq" id="WP_157729094.1">
    <property type="nucleotide sequence ID" value="NZ_CP022418.1"/>
</dbReference>
<dbReference type="AlphaFoldDB" id="A0A221K845"/>
<dbReference type="InterPro" id="IPR042100">
    <property type="entry name" value="Bug_dom1"/>
</dbReference>
<keyword evidence="3" id="KW-0675">Receptor</keyword>
<evidence type="ECO:0000256" key="1">
    <source>
        <dbReference type="ARBA" id="ARBA00006987"/>
    </source>
</evidence>
<feature type="signal peptide" evidence="2">
    <location>
        <begin position="1"/>
        <end position="23"/>
    </location>
</feature>
<dbReference type="InterPro" id="IPR005064">
    <property type="entry name" value="BUG"/>
</dbReference>
<proteinExistence type="inferred from homology"/>
<dbReference type="EMBL" id="CP022418">
    <property type="protein sequence ID" value="ASM75156.1"/>
    <property type="molecule type" value="Genomic_DNA"/>
</dbReference>
<keyword evidence="4" id="KW-1185">Reference proteome</keyword>
<feature type="chain" id="PRO_5012442979" evidence="2">
    <location>
        <begin position="24"/>
        <end position="310"/>
    </location>
</feature>
<dbReference type="PANTHER" id="PTHR42928:SF5">
    <property type="entry name" value="BLR1237 PROTEIN"/>
    <property type="match status" value="1"/>
</dbReference>
<name>A0A221K845_9RHOB</name>
<keyword evidence="2" id="KW-0732">Signal</keyword>